<proteinExistence type="predicted"/>
<dbReference type="RefSeq" id="WP_269149144.1">
    <property type="nucleotide sequence ID" value="NZ_BAAANU010000005.1"/>
</dbReference>
<dbReference type="Proteomes" id="UP001139722">
    <property type="component" value="Unassembled WGS sequence"/>
</dbReference>
<gene>
    <name evidence="1" type="ORF">BJ978_003259</name>
</gene>
<organism evidence="1 2">
    <name type="scientific">Agromyces terreus</name>
    <dbReference type="NCBI Taxonomy" id="424795"/>
    <lineage>
        <taxon>Bacteria</taxon>
        <taxon>Bacillati</taxon>
        <taxon>Actinomycetota</taxon>
        <taxon>Actinomycetes</taxon>
        <taxon>Micrococcales</taxon>
        <taxon>Microbacteriaceae</taxon>
        <taxon>Agromyces</taxon>
    </lineage>
</organism>
<name>A0A9X2H443_9MICO</name>
<dbReference type="EMBL" id="JAMZDY010000001">
    <property type="protein sequence ID" value="MCP2372583.1"/>
    <property type="molecule type" value="Genomic_DNA"/>
</dbReference>
<evidence type="ECO:0000313" key="2">
    <source>
        <dbReference type="Proteomes" id="UP001139722"/>
    </source>
</evidence>
<protein>
    <submittedName>
        <fullName evidence="1">Uncharacterized protein</fullName>
    </submittedName>
</protein>
<comment type="caution">
    <text evidence="1">The sequence shown here is derived from an EMBL/GenBank/DDBJ whole genome shotgun (WGS) entry which is preliminary data.</text>
</comment>
<evidence type="ECO:0000313" key="1">
    <source>
        <dbReference type="EMBL" id="MCP2372583.1"/>
    </source>
</evidence>
<sequence>MTQPFETFVLETRTSDERRVEEIVFVDELSPSTSAIVVLGYN</sequence>
<keyword evidence="2" id="KW-1185">Reference proteome</keyword>
<reference evidence="1" key="1">
    <citation type="submission" date="2022-06" db="EMBL/GenBank/DDBJ databases">
        <title>Sequencing the genomes of 1000 actinobacteria strains.</title>
        <authorList>
            <person name="Klenk H.-P."/>
        </authorList>
    </citation>
    <scope>NUCLEOTIDE SEQUENCE</scope>
    <source>
        <strain evidence="1">DSM 22016</strain>
    </source>
</reference>
<dbReference type="AlphaFoldDB" id="A0A9X2H443"/>
<accession>A0A9X2H443</accession>